<feature type="domain" description="DRBM" evidence="10">
    <location>
        <begin position="158"/>
        <end position="226"/>
    </location>
</feature>
<evidence type="ECO:0000313" key="12">
    <source>
        <dbReference type="EMBL" id="AWD33461.1"/>
    </source>
</evidence>
<comment type="subcellular location">
    <subcellularLocation>
        <location evidence="9">Cytoplasm</location>
    </subcellularLocation>
</comment>
<dbReference type="PANTHER" id="PTHR11207:SF0">
    <property type="entry name" value="RIBONUCLEASE 3"/>
    <property type="match status" value="1"/>
</dbReference>
<comment type="function">
    <text evidence="9">Digests double-stranded RNA. Involved in the processing of primary rRNA transcript to yield the immediate precursors to the large and small rRNAs (23S and 16S). Processes some mRNAs, and tRNAs when they are encoded in the rRNA operon. Processes pre-crRNA and tracrRNA of type II CRISPR loci if present in the organism.</text>
</comment>
<protein>
    <recommendedName>
        <fullName evidence="9">Ribonuclease 3</fullName>
        <ecNumber evidence="9">3.1.26.3</ecNumber>
    </recommendedName>
    <alternativeName>
        <fullName evidence="9">Ribonuclease III</fullName>
        <shortName evidence="9">RNase III</shortName>
    </alternativeName>
</protein>
<accession>A0A2U8BSY5</accession>
<dbReference type="InterPro" id="IPR000999">
    <property type="entry name" value="RNase_III_dom"/>
</dbReference>
<dbReference type="PROSITE" id="PS00517">
    <property type="entry name" value="RNASE_3_1"/>
    <property type="match status" value="1"/>
</dbReference>
<comment type="subunit">
    <text evidence="9">Homodimer.</text>
</comment>
<evidence type="ECO:0000259" key="10">
    <source>
        <dbReference type="PROSITE" id="PS50137"/>
    </source>
</evidence>
<feature type="binding site" evidence="9">
    <location>
        <position position="116"/>
    </location>
    <ligand>
        <name>Mg(2+)</name>
        <dbReference type="ChEBI" id="CHEBI:18420"/>
    </ligand>
</feature>
<keyword evidence="13" id="KW-1185">Reference proteome</keyword>
<keyword evidence="3 9" id="KW-0698">rRNA processing</keyword>
<organism evidence="12 13">
    <name type="scientific">Candidatus Fokinia solitaria</name>
    <dbReference type="NCBI Taxonomy" id="1802984"/>
    <lineage>
        <taxon>Bacteria</taxon>
        <taxon>Pseudomonadati</taxon>
        <taxon>Pseudomonadota</taxon>
        <taxon>Alphaproteobacteria</taxon>
        <taxon>Rickettsiales</taxon>
        <taxon>Candidatus Midichloriaceae</taxon>
        <taxon>Candidatus Fokinia</taxon>
    </lineage>
</organism>
<dbReference type="CDD" id="cd00593">
    <property type="entry name" value="RIBOc"/>
    <property type="match status" value="1"/>
</dbReference>
<keyword evidence="9" id="KW-0819">tRNA processing</keyword>
<dbReference type="GO" id="GO:0004525">
    <property type="term" value="F:ribonuclease III activity"/>
    <property type="evidence" value="ECO:0007669"/>
    <property type="project" value="UniProtKB-UniRule"/>
</dbReference>
<keyword evidence="9" id="KW-0963">Cytoplasm</keyword>
<dbReference type="GO" id="GO:0003725">
    <property type="term" value="F:double-stranded RNA binding"/>
    <property type="evidence" value="ECO:0007669"/>
    <property type="project" value="TreeGrafter"/>
</dbReference>
<dbReference type="Proteomes" id="UP000244519">
    <property type="component" value="Chromosome"/>
</dbReference>
<comment type="cofactor">
    <cofactor evidence="9">
        <name>Mg(2+)</name>
        <dbReference type="ChEBI" id="CHEBI:18420"/>
    </cofactor>
</comment>
<feature type="binding site" evidence="9">
    <location>
        <position position="119"/>
    </location>
    <ligand>
        <name>Mg(2+)</name>
        <dbReference type="ChEBI" id="CHEBI:18420"/>
    </ligand>
</feature>
<dbReference type="AlphaFoldDB" id="A0A2U8BSY5"/>
<dbReference type="GO" id="GO:0006397">
    <property type="term" value="P:mRNA processing"/>
    <property type="evidence" value="ECO:0007669"/>
    <property type="project" value="UniProtKB-UniRule"/>
</dbReference>
<dbReference type="GO" id="GO:0008033">
    <property type="term" value="P:tRNA processing"/>
    <property type="evidence" value="ECO:0007669"/>
    <property type="project" value="UniProtKB-KW"/>
</dbReference>
<dbReference type="NCBIfam" id="TIGR02191">
    <property type="entry name" value="RNaseIII"/>
    <property type="match status" value="1"/>
</dbReference>
<evidence type="ECO:0000313" key="13">
    <source>
        <dbReference type="Proteomes" id="UP000244519"/>
    </source>
</evidence>
<comment type="catalytic activity">
    <reaction evidence="1 9">
        <text>Endonucleolytic cleavage to 5'-phosphomonoester.</text>
        <dbReference type="EC" id="3.1.26.3"/>
    </reaction>
</comment>
<dbReference type="Pfam" id="PF14622">
    <property type="entry name" value="Ribonucleas_3_3"/>
    <property type="match status" value="1"/>
</dbReference>
<comment type="similarity">
    <text evidence="2">Belongs to the ribonuclease III family.</text>
</comment>
<dbReference type="GO" id="GO:0046872">
    <property type="term" value="F:metal ion binding"/>
    <property type="evidence" value="ECO:0007669"/>
    <property type="project" value="UniProtKB-KW"/>
</dbReference>
<dbReference type="EMBL" id="CP025989">
    <property type="protein sequence ID" value="AWD33461.1"/>
    <property type="molecule type" value="Genomic_DNA"/>
</dbReference>
<keyword evidence="7 9" id="KW-0378">Hydrolase</keyword>
<evidence type="ECO:0000259" key="11">
    <source>
        <dbReference type="PROSITE" id="PS50142"/>
    </source>
</evidence>
<dbReference type="Pfam" id="PF00035">
    <property type="entry name" value="dsrm"/>
    <property type="match status" value="1"/>
</dbReference>
<keyword evidence="4 9" id="KW-0507">mRNA processing</keyword>
<feature type="domain" description="RNase III" evidence="11">
    <location>
        <begin position="2"/>
        <end position="130"/>
    </location>
</feature>
<dbReference type="PANTHER" id="PTHR11207">
    <property type="entry name" value="RIBONUCLEASE III"/>
    <property type="match status" value="1"/>
</dbReference>
<evidence type="ECO:0000256" key="4">
    <source>
        <dbReference type="ARBA" id="ARBA00022664"/>
    </source>
</evidence>
<keyword evidence="6 9" id="KW-0255">Endonuclease</keyword>
<dbReference type="Gene3D" id="1.10.1520.10">
    <property type="entry name" value="Ribonuclease III domain"/>
    <property type="match status" value="1"/>
</dbReference>
<dbReference type="SMART" id="SM00535">
    <property type="entry name" value="RIBOc"/>
    <property type="match status" value="1"/>
</dbReference>
<evidence type="ECO:0000256" key="1">
    <source>
        <dbReference type="ARBA" id="ARBA00000109"/>
    </source>
</evidence>
<keyword evidence="9" id="KW-0479">Metal-binding</keyword>
<keyword evidence="9" id="KW-0460">Magnesium</keyword>
<dbReference type="HAMAP" id="MF_00104">
    <property type="entry name" value="RNase_III"/>
    <property type="match status" value="1"/>
</dbReference>
<dbReference type="SUPFAM" id="SSF69065">
    <property type="entry name" value="RNase III domain-like"/>
    <property type="match status" value="1"/>
</dbReference>
<reference evidence="12 13" key="1">
    <citation type="journal article" date="2018" name="Genome Biol. Evol.">
        <title>The Genome Sequence of "Candidatus Fokinia solitaria": Insights on Reductive Evolution in Rickettsiales.</title>
        <authorList>
            <person name="Floriano A.M."/>
            <person name="Castelli M."/>
            <person name="Krenek S."/>
            <person name="Berendonk T.U."/>
            <person name="Bazzocchi C."/>
            <person name="Petroni G."/>
            <person name="Sassera D."/>
        </authorList>
    </citation>
    <scope>NUCLEOTIDE SEQUENCE [LARGE SCALE GENOMIC DNA]</scope>
    <source>
        <strain evidence="12">Rio ETE_ALG 3VII</strain>
    </source>
</reference>
<keyword evidence="9" id="KW-0699">rRNA-binding</keyword>
<dbReference type="OrthoDB" id="9805026at2"/>
<sequence length="233" mass="26589">MKRNIEDILGYKFQNISLLQEALNHPSLNTTKWKKISTYQRLEFLGDAVIQLVLSHYVYTLTPQYSEGDLSLMMSNLVNGKVSARIAKDIHLGQYIAMSASEENDLGREKDSNLEDALEAVIGAIYLDGGLEEVRKVVQNLWKKMIDTESIHSLIKKNEKTELQEILQEMKIELPQYKCINIEKMDGEEVFIIEVSAGKWKCKGKGKSKREGERRAAKEMLNLIAKKKQGIDI</sequence>
<feature type="active site" evidence="9">
    <location>
        <position position="119"/>
    </location>
</feature>
<dbReference type="PROSITE" id="PS50137">
    <property type="entry name" value="DS_RBD"/>
    <property type="match status" value="1"/>
</dbReference>
<dbReference type="InterPro" id="IPR036389">
    <property type="entry name" value="RNase_III_sf"/>
</dbReference>
<dbReference type="GO" id="GO:0005737">
    <property type="term" value="C:cytoplasm"/>
    <property type="evidence" value="ECO:0007669"/>
    <property type="project" value="UniProtKB-SubCell"/>
</dbReference>
<dbReference type="GO" id="GO:0019843">
    <property type="term" value="F:rRNA binding"/>
    <property type="evidence" value="ECO:0007669"/>
    <property type="project" value="UniProtKB-KW"/>
</dbReference>
<dbReference type="KEGG" id="fso:Fsol_00685"/>
<dbReference type="InterPro" id="IPR011907">
    <property type="entry name" value="RNase_III"/>
</dbReference>
<dbReference type="RefSeq" id="WP_108673468.1">
    <property type="nucleotide sequence ID" value="NZ_CP025989.1"/>
</dbReference>
<evidence type="ECO:0000256" key="7">
    <source>
        <dbReference type="ARBA" id="ARBA00022801"/>
    </source>
</evidence>
<evidence type="ECO:0000256" key="6">
    <source>
        <dbReference type="ARBA" id="ARBA00022759"/>
    </source>
</evidence>
<feature type="active site" evidence="9">
    <location>
        <position position="47"/>
    </location>
</feature>
<evidence type="ECO:0000256" key="9">
    <source>
        <dbReference type="HAMAP-Rule" id="MF_00104"/>
    </source>
</evidence>
<dbReference type="SUPFAM" id="SSF54768">
    <property type="entry name" value="dsRNA-binding domain-like"/>
    <property type="match status" value="1"/>
</dbReference>
<dbReference type="SMART" id="SM00358">
    <property type="entry name" value="DSRM"/>
    <property type="match status" value="1"/>
</dbReference>
<dbReference type="EC" id="3.1.26.3" evidence="9"/>
<feature type="binding site" evidence="9">
    <location>
        <position position="43"/>
    </location>
    <ligand>
        <name>Mg(2+)</name>
        <dbReference type="ChEBI" id="CHEBI:18420"/>
    </ligand>
</feature>
<evidence type="ECO:0000256" key="2">
    <source>
        <dbReference type="ARBA" id="ARBA00010183"/>
    </source>
</evidence>
<dbReference type="InterPro" id="IPR014720">
    <property type="entry name" value="dsRBD_dom"/>
</dbReference>
<evidence type="ECO:0000256" key="5">
    <source>
        <dbReference type="ARBA" id="ARBA00022722"/>
    </source>
</evidence>
<keyword evidence="5 9" id="KW-0540">Nuclease</keyword>
<proteinExistence type="inferred from homology"/>
<keyword evidence="8 9" id="KW-0694">RNA-binding</keyword>
<dbReference type="GO" id="GO:0006364">
    <property type="term" value="P:rRNA processing"/>
    <property type="evidence" value="ECO:0007669"/>
    <property type="project" value="UniProtKB-UniRule"/>
</dbReference>
<dbReference type="GO" id="GO:0010468">
    <property type="term" value="P:regulation of gene expression"/>
    <property type="evidence" value="ECO:0007669"/>
    <property type="project" value="TreeGrafter"/>
</dbReference>
<evidence type="ECO:0000256" key="8">
    <source>
        <dbReference type="ARBA" id="ARBA00022884"/>
    </source>
</evidence>
<dbReference type="PROSITE" id="PS50142">
    <property type="entry name" value="RNASE_3_2"/>
    <property type="match status" value="1"/>
</dbReference>
<evidence type="ECO:0000256" key="3">
    <source>
        <dbReference type="ARBA" id="ARBA00022552"/>
    </source>
</evidence>
<gene>
    <name evidence="9" type="primary">rnc</name>
    <name evidence="12" type="ORF">Fsol_00685</name>
</gene>
<dbReference type="Gene3D" id="3.30.160.20">
    <property type="match status" value="1"/>
</dbReference>
<dbReference type="FunFam" id="1.10.1520.10:FF:000001">
    <property type="entry name" value="Ribonuclease 3"/>
    <property type="match status" value="1"/>
</dbReference>
<name>A0A2U8BSY5_9RICK</name>